<keyword evidence="4" id="KW-1185">Reference proteome</keyword>
<dbReference type="PANTHER" id="PTHR43190:SF3">
    <property type="entry name" value="N-ACETYL-D-GLUCOSAMINE KINASE"/>
    <property type="match status" value="1"/>
</dbReference>
<dbReference type="PANTHER" id="PTHR43190">
    <property type="entry name" value="N-ACETYL-D-GLUCOSAMINE KINASE"/>
    <property type="match status" value="1"/>
</dbReference>
<dbReference type="InterPro" id="IPR052519">
    <property type="entry name" value="Euk-type_GlcNAc_Kinase"/>
</dbReference>
<evidence type="ECO:0000259" key="2">
    <source>
        <dbReference type="Pfam" id="PF01869"/>
    </source>
</evidence>
<dbReference type="Proteomes" id="UP001519288">
    <property type="component" value="Unassembled WGS sequence"/>
</dbReference>
<sequence length="331" mass="36599">MKYYLGVDAGGSKTNTLIVNSEGHIVGQGRSGNGNHQEGYEQAKANLQSSVQQALEEAKLTTREINYAYFGLAGADREPDYKILRPMIAEFGFHKYDLNCDTIIALRAGTRQTYGVVLICGTGTNSAGRNEQGEFYQCGGFSYMLGDYGGGADLSIAAFRSVIRAWDGRGRATLLTSYMLEDLGYQTVDEMFEDYLDHQKTPPLHIAKLVFKAAEEGDDISREILHEQGKELGRSARAVIERLHMQTDTFDVVLAGSIVTRGKGSYILDELRKALLEYPGATLVKLSMEPVIGAVWLAMEADDVTIQPVLYDRLEHFVFEAEAVEANNVWI</sequence>
<protein>
    <submittedName>
        <fullName evidence="3">N-acetylglucosamine kinase-like BadF-type ATPase</fullName>
    </submittedName>
</protein>
<dbReference type="Pfam" id="PF01869">
    <property type="entry name" value="BcrAD_BadFG"/>
    <property type="match status" value="1"/>
</dbReference>
<name>A0ABS4JE85_9BACL</name>
<dbReference type="InterPro" id="IPR043129">
    <property type="entry name" value="ATPase_NBD"/>
</dbReference>
<gene>
    <name evidence="3" type="ORF">J2Z69_000394</name>
</gene>
<evidence type="ECO:0000256" key="1">
    <source>
        <dbReference type="SAM" id="Coils"/>
    </source>
</evidence>
<dbReference type="RefSeq" id="WP_209858675.1">
    <property type="nucleotide sequence ID" value="NZ_JAGGLD010000001.1"/>
</dbReference>
<organism evidence="3 4">
    <name type="scientific">Paenibacillus shirakamiensis</name>
    <dbReference type="NCBI Taxonomy" id="1265935"/>
    <lineage>
        <taxon>Bacteria</taxon>
        <taxon>Bacillati</taxon>
        <taxon>Bacillota</taxon>
        <taxon>Bacilli</taxon>
        <taxon>Bacillales</taxon>
        <taxon>Paenibacillaceae</taxon>
        <taxon>Paenibacillus</taxon>
    </lineage>
</organism>
<keyword evidence="1" id="KW-0175">Coiled coil</keyword>
<dbReference type="CDD" id="cd24007">
    <property type="entry name" value="ASKHA_NBD_eukNAGK-like"/>
    <property type="match status" value="1"/>
</dbReference>
<accession>A0ABS4JE85</accession>
<evidence type="ECO:0000313" key="3">
    <source>
        <dbReference type="EMBL" id="MBP1999375.1"/>
    </source>
</evidence>
<proteinExistence type="predicted"/>
<dbReference type="EMBL" id="JAGGLD010000001">
    <property type="protein sequence ID" value="MBP1999375.1"/>
    <property type="molecule type" value="Genomic_DNA"/>
</dbReference>
<dbReference type="SUPFAM" id="SSF53067">
    <property type="entry name" value="Actin-like ATPase domain"/>
    <property type="match status" value="2"/>
</dbReference>
<reference evidence="3 4" key="1">
    <citation type="submission" date="2021-03" db="EMBL/GenBank/DDBJ databases">
        <title>Genomic Encyclopedia of Type Strains, Phase IV (KMG-IV): sequencing the most valuable type-strain genomes for metagenomic binning, comparative biology and taxonomic classification.</title>
        <authorList>
            <person name="Goeker M."/>
        </authorList>
    </citation>
    <scope>NUCLEOTIDE SEQUENCE [LARGE SCALE GENOMIC DNA]</scope>
    <source>
        <strain evidence="3 4">DSM 26806</strain>
    </source>
</reference>
<dbReference type="Gene3D" id="3.30.420.40">
    <property type="match status" value="2"/>
</dbReference>
<feature type="coiled-coil region" evidence="1">
    <location>
        <begin position="37"/>
        <end position="64"/>
    </location>
</feature>
<feature type="domain" description="ATPase BadF/BadG/BcrA/BcrD type" evidence="2">
    <location>
        <begin position="5"/>
        <end position="298"/>
    </location>
</feature>
<comment type="caution">
    <text evidence="3">The sequence shown here is derived from an EMBL/GenBank/DDBJ whole genome shotgun (WGS) entry which is preliminary data.</text>
</comment>
<dbReference type="InterPro" id="IPR002731">
    <property type="entry name" value="ATPase_BadF"/>
</dbReference>
<evidence type="ECO:0000313" key="4">
    <source>
        <dbReference type="Proteomes" id="UP001519288"/>
    </source>
</evidence>